<reference evidence="2 3" key="1">
    <citation type="journal article" date="2024" name="IMA Fungus">
        <title>IMA Genome - F19 : A genome assembly and annotation guide to empower mycologists, including annotated draft genome sequences of Ceratocystis pirilliformis, Diaporthe australafricana, Fusarium ophioides, Paecilomyces lecythidis, and Sporothrix stenoceras.</title>
        <authorList>
            <person name="Aylward J."/>
            <person name="Wilson A.M."/>
            <person name="Visagie C.M."/>
            <person name="Spraker J."/>
            <person name="Barnes I."/>
            <person name="Buitendag C."/>
            <person name="Ceriani C."/>
            <person name="Del Mar Angel L."/>
            <person name="du Plessis D."/>
            <person name="Fuchs T."/>
            <person name="Gasser K."/>
            <person name="Kramer D."/>
            <person name="Li W."/>
            <person name="Munsamy K."/>
            <person name="Piso A."/>
            <person name="Price J.L."/>
            <person name="Sonnekus B."/>
            <person name="Thomas C."/>
            <person name="van der Nest A."/>
            <person name="van Dijk A."/>
            <person name="van Heerden A."/>
            <person name="van Vuuren N."/>
            <person name="Yilmaz N."/>
            <person name="Duong T.A."/>
            <person name="van der Merwe N.A."/>
            <person name="Wingfield M.J."/>
            <person name="Wingfield B.D."/>
        </authorList>
    </citation>
    <scope>NUCLEOTIDE SEQUENCE [LARGE SCALE GENOMIC DNA]</scope>
    <source>
        <strain evidence="2 3">CMW 5346</strain>
    </source>
</reference>
<feature type="region of interest" description="Disordered" evidence="1">
    <location>
        <begin position="972"/>
        <end position="1045"/>
    </location>
</feature>
<evidence type="ECO:0000313" key="2">
    <source>
        <dbReference type="EMBL" id="KAL1900477.1"/>
    </source>
</evidence>
<evidence type="ECO:0008006" key="4">
    <source>
        <dbReference type="Google" id="ProtNLM"/>
    </source>
</evidence>
<feature type="compositionally biased region" description="Low complexity" evidence="1">
    <location>
        <begin position="572"/>
        <end position="586"/>
    </location>
</feature>
<protein>
    <recommendedName>
        <fullName evidence="4">F-box domain containing protein</fullName>
    </recommendedName>
</protein>
<feature type="compositionally biased region" description="Basic and acidic residues" evidence="1">
    <location>
        <begin position="502"/>
        <end position="511"/>
    </location>
</feature>
<accession>A0ABR3ZJU0</accession>
<sequence length="1078" mass="117148">MFLSISDLLSLARVSSQLHRFATEFLYHIIHLCPPNDREPHTHRAVDFRNNLPVVLQTLAASDYDYASHIRHFVIGNVCDNVFSASVGSNRPHTLDDFTCRMLNTLMIMSMRRAQGLESFHWNMNVEISPVLFKALHDMRALVKLRVRLHSGPSIYVRPPKKKYVAVGEHQPSSSAPVTLSATTYFPPPGNTHQFANFVVPPATQPPTALIIDSTQMAPQPANIQVPTTAEETQINHALHLMMQPQYGIQPHHGDYIMHELFPGLPINVAYSNASASYGASIPPRVGTATFSGFENLRRLSVLDIDDLCIASELRACVHKCARTLNELELGFSCALRLKTHEHAQSNGSSPVTQTAISNLPNINTNVNNGQNSVPGAWAVPFHPNLANMAGYTDNLDDLSNFGGAGGGGFGAGDPGPSSSSAAFPAASNAVTQNKMIRMELARREQGLVLAYILGNDLRNPPPEQQGTTESREGETTQPDQQADAKGKGKAVEAETEAGVDAEAKKKKEGSLDVKALTSSFLAAIKTAAAEIEGTPGEEALARFTKVAQEYLAARSAAVVSEPSTQEPSVGEASDSDPGSSSESGPNAESKSTPITESSDNDTSLFKDDDTSTSSSSHKSVRQEADAGRDMVPEDINIEAPEGQLDLHPDDVPDDIPTDKGADEEQAEEESEAEPQAEPEADPESKATPEAMTPKPQEEAEMSENAKGKQPVAATSDNVADYALKTRGLKLKKLSCHLIPVKASVLATAIDLGCLVKITLLDVGPQATIWNWIAKENHEKCLPLSQVYTDDVSRAFLKCMSELSHLKRLYLLKHKGIHGQPDSVHSAQTSATMPTPGLEDIRHFILNKHARTIEVLSLRNETSHDWDLDEATIRYLAGRAHCLQELAVSMNMTAVHMLLRCLSGFRALKALHLVHVRNDDTCVWVMQEIRRFLVDTLSHYPHLPLTYLATENVHTLDRIVRKDAHGRSYVRRVTGTATTGKTKMETKLKAQQKPTASPSDNNTTEAKVAKSKDSVKDVMAMIWAAGPDGGNTDEPGDGNNDGDDDGMFLAAEFMLESQFMCNVPGVSIFSPEVINGVL</sequence>
<evidence type="ECO:0000313" key="3">
    <source>
        <dbReference type="Proteomes" id="UP001583186"/>
    </source>
</evidence>
<feature type="compositionally biased region" description="Acidic residues" evidence="1">
    <location>
        <begin position="1034"/>
        <end position="1045"/>
    </location>
</feature>
<name>A0ABR3ZJU0_9PEZI</name>
<proteinExistence type="predicted"/>
<feature type="compositionally biased region" description="Polar residues" evidence="1">
    <location>
        <begin position="992"/>
        <end position="1005"/>
    </location>
</feature>
<feature type="region of interest" description="Disordered" evidence="1">
    <location>
        <begin position="455"/>
        <end position="511"/>
    </location>
</feature>
<feature type="compositionally biased region" description="Basic and acidic residues" evidence="1">
    <location>
        <begin position="483"/>
        <end position="493"/>
    </location>
</feature>
<feature type="compositionally biased region" description="Basic and acidic residues" evidence="1">
    <location>
        <begin position="1007"/>
        <end position="1016"/>
    </location>
</feature>
<gene>
    <name evidence="2" type="ORF">Sste5346_002197</name>
</gene>
<feature type="compositionally biased region" description="Basic and acidic residues" evidence="1">
    <location>
        <begin position="621"/>
        <end position="632"/>
    </location>
</feature>
<feature type="region of interest" description="Disordered" evidence="1">
    <location>
        <begin position="558"/>
        <end position="713"/>
    </location>
</feature>
<dbReference type="EMBL" id="JAWCUI010000009">
    <property type="protein sequence ID" value="KAL1900477.1"/>
    <property type="molecule type" value="Genomic_DNA"/>
</dbReference>
<comment type="caution">
    <text evidence="2">The sequence shown here is derived from an EMBL/GenBank/DDBJ whole genome shotgun (WGS) entry which is preliminary data.</text>
</comment>
<feature type="compositionally biased region" description="Basic and acidic residues" evidence="1">
    <location>
        <begin position="645"/>
        <end position="663"/>
    </location>
</feature>
<organism evidence="2 3">
    <name type="scientific">Sporothrix stenoceras</name>
    <dbReference type="NCBI Taxonomy" id="5173"/>
    <lineage>
        <taxon>Eukaryota</taxon>
        <taxon>Fungi</taxon>
        <taxon>Dikarya</taxon>
        <taxon>Ascomycota</taxon>
        <taxon>Pezizomycotina</taxon>
        <taxon>Sordariomycetes</taxon>
        <taxon>Sordariomycetidae</taxon>
        <taxon>Ophiostomatales</taxon>
        <taxon>Ophiostomataceae</taxon>
        <taxon>Sporothrix</taxon>
    </lineage>
</organism>
<evidence type="ECO:0000256" key="1">
    <source>
        <dbReference type="SAM" id="MobiDB-lite"/>
    </source>
</evidence>
<keyword evidence="3" id="KW-1185">Reference proteome</keyword>
<dbReference type="Proteomes" id="UP001583186">
    <property type="component" value="Unassembled WGS sequence"/>
</dbReference>
<feature type="compositionally biased region" description="Acidic residues" evidence="1">
    <location>
        <begin position="664"/>
        <end position="682"/>
    </location>
</feature>
<feature type="compositionally biased region" description="Polar residues" evidence="1">
    <location>
        <begin position="587"/>
        <end position="598"/>
    </location>
</feature>